<dbReference type="CTD" id="20235883"/>
<dbReference type="AlphaFoldDB" id="V3ZQM1"/>
<dbReference type="HOGENOM" id="CLU_2087538_0_0_1"/>
<dbReference type="OrthoDB" id="6129633at2759"/>
<protein>
    <submittedName>
        <fullName evidence="1">Uncharacterized protein</fullName>
    </submittedName>
</protein>
<sequence length="117" mass="13696">MKARTVLADNQDNLEPSTLHRIYSVMFFIFYSSKREFYATMVKNMVNKFPLDNELLNGISIVHPGNREASSFENVAKINKRFNIVQNVDQLQEELVNLQLTDNEDIPHFELDKLDQF</sequence>
<dbReference type="KEGG" id="lgi:LOTGIDRAFT_153158"/>
<dbReference type="EMBL" id="KB201890">
    <property type="protein sequence ID" value="ESO93703.1"/>
    <property type="molecule type" value="Genomic_DNA"/>
</dbReference>
<name>V3ZQM1_LOTGI</name>
<dbReference type="Proteomes" id="UP000030746">
    <property type="component" value="Unassembled WGS sequence"/>
</dbReference>
<dbReference type="RefSeq" id="XP_009055335.1">
    <property type="nucleotide sequence ID" value="XM_009057087.1"/>
</dbReference>
<organism evidence="1 2">
    <name type="scientific">Lottia gigantea</name>
    <name type="common">Giant owl limpet</name>
    <dbReference type="NCBI Taxonomy" id="225164"/>
    <lineage>
        <taxon>Eukaryota</taxon>
        <taxon>Metazoa</taxon>
        <taxon>Spiralia</taxon>
        <taxon>Lophotrochozoa</taxon>
        <taxon>Mollusca</taxon>
        <taxon>Gastropoda</taxon>
        <taxon>Patellogastropoda</taxon>
        <taxon>Lottioidea</taxon>
        <taxon>Lottiidae</taxon>
        <taxon>Lottia</taxon>
    </lineage>
</organism>
<keyword evidence="2" id="KW-1185">Reference proteome</keyword>
<evidence type="ECO:0000313" key="1">
    <source>
        <dbReference type="EMBL" id="ESO93703.1"/>
    </source>
</evidence>
<gene>
    <name evidence="1" type="ORF">LOTGIDRAFT_153158</name>
</gene>
<reference evidence="1 2" key="1">
    <citation type="journal article" date="2013" name="Nature">
        <title>Insights into bilaterian evolution from three spiralian genomes.</title>
        <authorList>
            <person name="Simakov O."/>
            <person name="Marletaz F."/>
            <person name="Cho S.J."/>
            <person name="Edsinger-Gonzales E."/>
            <person name="Havlak P."/>
            <person name="Hellsten U."/>
            <person name="Kuo D.H."/>
            <person name="Larsson T."/>
            <person name="Lv J."/>
            <person name="Arendt D."/>
            <person name="Savage R."/>
            <person name="Osoegawa K."/>
            <person name="de Jong P."/>
            <person name="Grimwood J."/>
            <person name="Chapman J.A."/>
            <person name="Shapiro H."/>
            <person name="Aerts A."/>
            <person name="Otillar R.P."/>
            <person name="Terry A.Y."/>
            <person name="Boore J.L."/>
            <person name="Grigoriev I.V."/>
            <person name="Lindberg D.R."/>
            <person name="Seaver E.C."/>
            <person name="Weisblat D.A."/>
            <person name="Putnam N.H."/>
            <person name="Rokhsar D.S."/>
        </authorList>
    </citation>
    <scope>NUCLEOTIDE SEQUENCE [LARGE SCALE GENOMIC DNA]</scope>
</reference>
<evidence type="ECO:0000313" key="2">
    <source>
        <dbReference type="Proteomes" id="UP000030746"/>
    </source>
</evidence>
<dbReference type="GeneID" id="20235883"/>
<accession>V3ZQM1</accession>
<proteinExistence type="predicted"/>